<name>D0MIR8_RHOM4</name>
<dbReference type="SUPFAM" id="SSF52980">
    <property type="entry name" value="Restriction endonuclease-like"/>
    <property type="match status" value="1"/>
</dbReference>
<dbReference type="CDD" id="cd06260">
    <property type="entry name" value="DUF820-like"/>
    <property type="match status" value="1"/>
</dbReference>
<dbReference type="eggNOG" id="COG4636">
    <property type="taxonomic scope" value="Bacteria"/>
</dbReference>
<dbReference type="EMBL" id="CP001807">
    <property type="protein sequence ID" value="ACY48376.1"/>
    <property type="molecule type" value="Genomic_DNA"/>
</dbReference>
<accession>D0MIR8</accession>
<dbReference type="OrthoDB" id="9808428at2"/>
<dbReference type="HOGENOM" id="CLU_076312_0_2_10"/>
<evidence type="ECO:0000259" key="1">
    <source>
        <dbReference type="Pfam" id="PF05685"/>
    </source>
</evidence>
<reference evidence="2 3" key="1">
    <citation type="journal article" date="2009" name="Stand. Genomic Sci.">
        <title>Complete genome sequence of Rhodothermus marinus type strain (R-10).</title>
        <authorList>
            <person name="Nolan M."/>
            <person name="Tindall B.J."/>
            <person name="Pomrenke H."/>
            <person name="Lapidus A."/>
            <person name="Copeland A."/>
            <person name="Glavina Del Rio T."/>
            <person name="Lucas S."/>
            <person name="Chen F."/>
            <person name="Tice H."/>
            <person name="Cheng J.F."/>
            <person name="Saunders E."/>
            <person name="Han C."/>
            <person name="Bruce D."/>
            <person name="Goodwin L."/>
            <person name="Chain P."/>
            <person name="Pitluck S."/>
            <person name="Ovchinikova G."/>
            <person name="Pati A."/>
            <person name="Ivanova N."/>
            <person name="Mavromatis K."/>
            <person name="Chen A."/>
            <person name="Palaniappan K."/>
            <person name="Land M."/>
            <person name="Hauser L."/>
            <person name="Chang Y.J."/>
            <person name="Jeffries C.D."/>
            <person name="Brettin T."/>
            <person name="Goker M."/>
            <person name="Bristow J."/>
            <person name="Eisen J.A."/>
            <person name="Markowitz V."/>
            <person name="Hugenholtz P."/>
            <person name="Kyrpides N.C."/>
            <person name="Klenk H.P."/>
            <person name="Detter J.C."/>
        </authorList>
    </citation>
    <scope>NUCLEOTIDE SEQUENCE [LARGE SCALE GENOMIC DNA]</scope>
    <source>
        <strain evidence="3">ATCC 43812 / DSM 4252 / R-10</strain>
    </source>
</reference>
<gene>
    <name evidence="2" type="ordered locus">Rmar_1489</name>
</gene>
<dbReference type="InterPro" id="IPR011335">
    <property type="entry name" value="Restrct_endonuc-II-like"/>
</dbReference>
<dbReference type="Gene3D" id="3.90.1570.10">
    <property type="entry name" value="tt1808, chain A"/>
    <property type="match status" value="1"/>
</dbReference>
<dbReference type="STRING" id="518766.Rmar_1489"/>
<organism evidence="2 3">
    <name type="scientific">Rhodothermus marinus (strain ATCC 43812 / DSM 4252 / R-10)</name>
    <name type="common">Rhodothermus obamensis</name>
    <dbReference type="NCBI Taxonomy" id="518766"/>
    <lineage>
        <taxon>Bacteria</taxon>
        <taxon>Pseudomonadati</taxon>
        <taxon>Rhodothermota</taxon>
        <taxon>Rhodothermia</taxon>
        <taxon>Rhodothermales</taxon>
        <taxon>Rhodothermaceae</taxon>
        <taxon>Rhodothermus</taxon>
    </lineage>
</organism>
<dbReference type="RefSeq" id="WP_012843987.1">
    <property type="nucleotide sequence ID" value="NC_013501.1"/>
</dbReference>
<dbReference type="KEGG" id="rmr:Rmar_1489"/>
<sequence>MARAEQRGHRPAPVAELFPPQGQWTEADYFALPETNRYVELSEGCLIMPPHPTYTHQSVLQRLFLRLQAFVEAHGLGIVRFAPLPVRLWPGKIREPDLFFIDRAHADRIGEQVCGVPDLVAEVLSPGTREVDRGEKFFEYARAGVREYWIVDPENRTIEVYVLRGHVYEPLGKFGPEETARSALLKGFEVPVRDLFAEINPSQ</sequence>
<dbReference type="InterPro" id="IPR012296">
    <property type="entry name" value="Nuclease_put_TT1808"/>
</dbReference>
<protein>
    <recommendedName>
        <fullName evidence="1">Putative restriction endonuclease domain-containing protein</fullName>
    </recommendedName>
</protein>
<dbReference type="Pfam" id="PF05685">
    <property type="entry name" value="Uma2"/>
    <property type="match status" value="1"/>
</dbReference>
<proteinExistence type="predicted"/>
<dbReference type="PANTHER" id="PTHR34107">
    <property type="entry name" value="SLL0198 PROTEIN-RELATED"/>
    <property type="match status" value="1"/>
</dbReference>
<dbReference type="Proteomes" id="UP000002221">
    <property type="component" value="Chromosome"/>
</dbReference>
<evidence type="ECO:0000313" key="3">
    <source>
        <dbReference type="Proteomes" id="UP000002221"/>
    </source>
</evidence>
<keyword evidence="3" id="KW-1185">Reference proteome</keyword>
<dbReference type="InterPro" id="IPR008538">
    <property type="entry name" value="Uma2"/>
</dbReference>
<dbReference type="PANTHER" id="PTHR34107:SF4">
    <property type="entry name" value="SLL1222 PROTEIN"/>
    <property type="match status" value="1"/>
</dbReference>
<dbReference type="AlphaFoldDB" id="D0MIR8"/>
<evidence type="ECO:0000313" key="2">
    <source>
        <dbReference type="EMBL" id="ACY48376.1"/>
    </source>
</evidence>
<feature type="domain" description="Putative restriction endonuclease" evidence="1">
    <location>
        <begin position="28"/>
        <end position="192"/>
    </location>
</feature>